<organism evidence="1 2">
    <name type="scientific">candidate division WOR-3 bacterium</name>
    <dbReference type="NCBI Taxonomy" id="2052148"/>
    <lineage>
        <taxon>Bacteria</taxon>
        <taxon>Bacteria division WOR-3</taxon>
    </lineage>
</organism>
<protein>
    <submittedName>
        <fullName evidence="1">Uncharacterized protein</fullName>
    </submittedName>
</protein>
<comment type="caution">
    <text evidence="1">The sequence shown here is derived from an EMBL/GenBank/DDBJ whole genome shotgun (WGS) entry which is preliminary data.</text>
</comment>
<evidence type="ECO:0000313" key="1">
    <source>
        <dbReference type="EMBL" id="MBD3364680.1"/>
    </source>
</evidence>
<proteinExistence type="predicted"/>
<accession>A0A9D5QE41</accession>
<sequence>MFNKESISWLSLSYGDSTDVYGFPNGGLGMHIQVTDRKFPFAVQLSAEFPSLISLGLILGVKPRNLDREIISFGAKSLAYYPGSVYLNVHPSERIHLTVGASTVIFGGEVHAGIGYTFGRLKKRVEY</sequence>
<evidence type="ECO:0000313" key="2">
    <source>
        <dbReference type="Proteomes" id="UP000630660"/>
    </source>
</evidence>
<dbReference type="Proteomes" id="UP000630660">
    <property type="component" value="Unassembled WGS sequence"/>
</dbReference>
<name>A0A9D5QE41_UNCW3</name>
<gene>
    <name evidence="1" type="ORF">GF359_05645</name>
</gene>
<reference evidence="1" key="1">
    <citation type="submission" date="2019-11" db="EMBL/GenBank/DDBJ databases">
        <title>Microbial mats filling the niche in hypersaline microbial mats.</title>
        <authorList>
            <person name="Wong H.L."/>
            <person name="Macleod F.I."/>
            <person name="White R.A. III"/>
            <person name="Burns B.P."/>
        </authorList>
    </citation>
    <scope>NUCLEOTIDE SEQUENCE</scope>
    <source>
        <strain evidence="1">Bin_327</strain>
    </source>
</reference>
<dbReference type="EMBL" id="WJKJ01000179">
    <property type="protein sequence ID" value="MBD3364680.1"/>
    <property type="molecule type" value="Genomic_DNA"/>
</dbReference>
<dbReference type="AlphaFoldDB" id="A0A9D5QE41"/>